<organism evidence="17 18">
    <name type="scientific">Cuscuta epithymum</name>
    <dbReference type="NCBI Taxonomy" id="186058"/>
    <lineage>
        <taxon>Eukaryota</taxon>
        <taxon>Viridiplantae</taxon>
        <taxon>Streptophyta</taxon>
        <taxon>Embryophyta</taxon>
        <taxon>Tracheophyta</taxon>
        <taxon>Spermatophyta</taxon>
        <taxon>Magnoliopsida</taxon>
        <taxon>eudicotyledons</taxon>
        <taxon>Gunneridae</taxon>
        <taxon>Pentapetalae</taxon>
        <taxon>asterids</taxon>
        <taxon>lamiids</taxon>
        <taxon>Solanales</taxon>
        <taxon>Convolvulaceae</taxon>
        <taxon>Cuscuteae</taxon>
        <taxon>Cuscuta</taxon>
        <taxon>Cuscuta subgen. Cuscuta</taxon>
    </lineage>
</organism>
<sequence>MGRLLLSSSTDIAIAVRVSCFLVMSVAAAAISTSTASKCIDGEREVLLTFKHNIRDENGDLCSWGNHNDCCNWDGVGCDNVTGHVIKIDLHGMYLSANVIYTSIPFIDLPYLKYLDLSEISNLLANQSISSLIGNKNNNNGSIMASLQHLSLRQTGIVGIIPENLGSNMPALTHLDLNGNRLEGHIPEGLGNMAPLAYLSIGGNLLGGQIAKSFGENMTALTHLDLSDNSLEGSIPETFGNMVKLTSLYLQGNQLEGHIPEALGNMSALEELDLGMNRLEGEIPKSIWNICTLRHLSMESNRLNGTLIILTFCPNHSLEQLYLGSNRITGSFPDLTKFPSLAKLSIGGNLLDGVISEHHFVNLSKLYHLDLSSNNFTFNVSSSWLPPFRLKRIALRSCKLGPEFPNWLRTQVNYSWLDISNSEISDSIPSWFFNTSIQFSGINVSHNEIKGNLGNDVQVSSGFRIGSGILDMSFNKLEGVIPPYFFNAGQLYISRNKFTDLNSLCNINAAAGLQVLDVSFNHLSGTLLDCWSSLKNLALLNLAHNHNLSGCLPTSIGSLASLMALHLDHNNFTGTLPSSMKNCSQLVALHLGHNNLFGRIPDWIGESLTQLSILVLRSNHFNGSLPTSLCHLQSLQLLDLSMNHISASLPNCLSNLTGMTVIGGSSATIYYVVPDIFYTSNSSMLVDISHSDKIDVVWKGMVSEFGSTLGLVKSIDLSSNMLHGDIPTEITSLVGLVSLNLSRNNLRGQIPSRIGNLASLNTLDLSYNHLSGSIPQSLALIDDIGVLNVSKNNLSGKIPKGTQLQSFDASAYMGNLGLCGDPLPNSCRVEEPTHPSPPGFNEEEGAFNGEDMDKLIGSEFYASIGVGYAVGFLGVIGTMLLIKSCRFAIFEVLNDYSN</sequence>
<feature type="domain" description="Leucine-rich repeat-containing N-terminal plant-type" evidence="16">
    <location>
        <begin position="41"/>
        <end position="79"/>
    </location>
</feature>
<gene>
    <name evidence="17" type="ORF">CEPIT_LOCUS9097</name>
</gene>
<dbReference type="GO" id="GO:0005524">
    <property type="term" value="F:ATP binding"/>
    <property type="evidence" value="ECO:0007669"/>
    <property type="project" value="UniProtKB-KW"/>
</dbReference>
<comment type="similarity">
    <text evidence="2">Belongs to the RLP family.</text>
</comment>
<keyword evidence="12" id="KW-0675">Receptor</keyword>
<evidence type="ECO:0000256" key="15">
    <source>
        <dbReference type="SAM" id="SignalP"/>
    </source>
</evidence>
<protein>
    <recommendedName>
        <fullName evidence="16">Leucine-rich repeat-containing N-terminal plant-type domain-containing protein</fullName>
    </recommendedName>
</protein>
<keyword evidence="3" id="KW-1003">Cell membrane</keyword>
<dbReference type="Pfam" id="PF08263">
    <property type="entry name" value="LRRNT_2"/>
    <property type="match status" value="1"/>
</dbReference>
<dbReference type="FunFam" id="3.80.10.10:FF:000095">
    <property type="entry name" value="LRR receptor-like serine/threonine-protein kinase GSO1"/>
    <property type="match status" value="1"/>
</dbReference>
<feature type="transmembrane region" description="Helical" evidence="14">
    <location>
        <begin position="860"/>
        <end position="882"/>
    </location>
</feature>
<evidence type="ECO:0000259" key="16">
    <source>
        <dbReference type="Pfam" id="PF08263"/>
    </source>
</evidence>
<dbReference type="GO" id="GO:0006952">
    <property type="term" value="P:defense response"/>
    <property type="evidence" value="ECO:0007669"/>
    <property type="project" value="UniProtKB-ARBA"/>
</dbReference>
<dbReference type="SMART" id="SM00369">
    <property type="entry name" value="LRR_TYP"/>
    <property type="match status" value="11"/>
</dbReference>
<dbReference type="SUPFAM" id="SSF52058">
    <property type="entry name" value="L domain-like"/>
    <property type="match status" value="3"/>
</dbReference>
<dbReference type="InterPro" id="IPR046956">
    <property type="entry name" value="RLP23-like"/>
</dbReference>
<dbReference type="PROSITE" id="PS51450">
    <property type="entry name" value="LRR"/>
    <property type="match status" value="3"/>
</dbReference>
<dbReference type="PANTHER" id="PTHR48063:SF101">
    <property type="entry name" value="LRR RECEPTOR-LIKE SERINE_THREONINE-PROTEIN KINASE FLS2"/>
    <property type="match status" value="1"/>
</dbReference>
<dbReference type="EMBL" id="CAMAPF010000049">
    <property type="protein sequence ID" value="CAH9084908.1"/>
    <property type="molecule type" value="Genomic_DNA"/>
</dbReference>
<keyword evidence="6 15" id="KW-0732">Signal</keyword>
<keyword evidence="5 14" id="KW-0812">Transmembrane</keyword>
<dbReference type="Proteomes" id="UP001152523">
    <property type="component" value="Unassembled WGS sequence"/>
</dbReference>
<reference evidence="17" key="1">
    <citation type="submission" date="2022-07" db="EMBL/GenBank/DDBJ databases">
        <authorList>
            <person name="Macas J."/>
            <person name="Novak P."/>
            <person name="Neumann P."/>
        </authorList>
    </citation>
    <scope>NUCLEOTIDE SEQUENCE</scope>
</reference>
<comment type="subcellular location">
    <subcellularLocation>
        <location evidence="1">Cell membrane</location>
        <topology evidence="1">Single-pass type I membrane protein</topology>
    </subcellularLocation>
</comment>
<dbReference type="Pfam" id="PF13855">
    <property type="entry name" value="LRR_8"/>
    <property type="match status" value="2"/>
</dbReference>
<evidence type="ECO:0000256" key="10">
    <source>
        <dbReference type="ARBA" id="ARBA00022989"/>
    </source>
</evidence>
<dbReference type="InterPro" id="IPR013210">
    <property type="entry name" value="LRR_N_plant-typ"/>
</dbReference>
<keyword evidence="18" id="KW-1185">Reference proteome</keyword>
<keyword evidence="7" id="KW-0677">Repeat</keyword>
<evidence type="ECO:0000256" key="4">
    <source>
        <dbReference type="ARBA" id="ARBA00022614"/>
    </source>
</evidence>
<dbReference type="FunFam" id="3.80.10.10:FF:001347">
    <property type="entry name" value="LRR receptor-like serine/threonine-protein kinase GSO2"/>
    <property type="match status" value="1"/>
</dbReference>
<dbReference type="Gene3D" id="3.80.10.10">
    <property type="entry name" value="Ribonuclease Inhibitor"/>
    <property type="match status" value="4"/>
</dbReference>
<accession>A0AAV0CT79</accession>
<evidence type="ECO:0000256" key="14">
    <source>
        <dbReference type="SAM" id="Phobius"/>
    </source>
</evidence>
<keyword evidence="11 14" id="KW-0472">Membrane</keyword>
<dbReference type="Pfam" id="PF00560">
    <property type="entry name" value="LRR_1"/>
    <property type="match status" value="7"/>
</dbReference>
<evidence type="ECO:0000256" key="2">
    <source>
        <dbReference type="ARBA" id="ARBA00009592"/>
    </source>
</evidence>
<dbReference type="FunFam" id="3.80.10.10:FF:000317">
    <property type="entry name" value="Inactive leucine-rich repeat receptor-like protein kinase"/>
    <property type="match status" value="1"/>
</dbReference>
<dbReference type="InterPro" id="IPR003591">
    <property type="entry name" value="Leu-rich_rpt_typical-subtyp"/>
</dbReference>
<comment type="caution">
    <text evidence="17">The sequence shown here is derived from an EMBL/GenBank/DDBJ whole genome shotgun (WGS) entry which is preliminary data.</text>
</comment>
<evidence type="ECO:0000256" key="8">
    <source>
        <dbReference type="ARBA" id="ARBA00022741"/>
    </source>
</evidence>
<dbReference type="InterPro" id="IPR001611">
    <property type="entry name" value="Leu-rich_rpt"/>
</dbReference>
<dbReference type="AlphaFoldDB" id="A0AAV0CT79"/>
<evidence type="ECO:0000256" key="12">
    <source>
        <dbReference type="ARBA" id="ARBA00023170"/>
    </source>
</evidence>
<proteinExistence type="inferred from homology"/>
<evidence type="ECO:0000313" key="17">
    <source>
        <dbReference type="EMBL" id="CAH9084908.1"/>
    </source>
</evidence>
<dbReference type="SMART" id="SM00365">
    <property type="entry name" value="LRR_SD22"/>
    <property type="match status" value="6"/>
</dbReference>
<dbReference type="PRINTS" id="PR00019">
    <property type="entry name" value="LEURICHRPT"/>
</dbReference>
<keyword evidence="10 14" id="KW-1133">Transmembrane helix</keyword>
<feature type="chain" id="PRO_5043706840" description="Leucine-rich repeat-containing N-terminal plant-type domain-containing protein" evidence="15">
    <location>
        <begin position="37"/>
        <end position="898"/>
    </location>
</feature>
<dbReference type="GO" id="GO:0005886">
    <property type="term" value="C:plasma membrane"/>
    <property type="evidence" value="ECO:0007669"/>
    <property type="project" value="UniProtKB-SubCell"/>
</dbReference>
<evidence type="ECO:0000256" key="3">
    <source>
        <dbReference type="ARBA" id="ARBA00022475"/>
    </source>
</evidence>
<feature type="signal peptide" evidence="15">
    <location>
        <begin position="1"/>
        <end position="36"/>
    </location>
</feature>
<evidence type="ECO:0000313" key="18">
    <source>
        <dbReference type="Proteomes" id="UP001152523"/>
    </source>
</evidence>
<name>A0AAV0CT79_9ASTE</name>
<dbReference type="GO" id="GO:0051707">
    <property type="term" value="P:response to other organism"/>
    <property type="evidence" value="ECO:0007669"/>
    <property type="project" value="UniProtKB-ARBA"/>
</dbReference>
<evidence type="ECO:0000256" key="6">
    <source>
        <dbReference type="ARBA" id="ARBA00022729"/>
    </source>
</evidence>
<evidence type="ECO:0000256" key="11">
    <source>
        <dbReference type="ARBA" id="ARBA00023136"/>
    </source>
</evidence>
<evidence type="ECO:0000256" key="1">
    <source>
        <dbReference type="ARBA" id="ARBA00004251"/>
    </source>
</evidence>
<keyword evidence="9" id="KW-0067">ATP-binding</keyword>
<keyword evidence="13" id="KW-0325">Glycoprotein</keyword>
<evidence type="ECO:0000256" key="7">
    <source>
        <dbReference type="ARBA" id="ARBA00022737"/>
    </source>
</evidence>
<dbReference type="PANTHER" id="PTHR48063">
    <property type="entry name" value="LRR RECEPTOR-LIKE KINASE"/>
    <property type="match status" value="1"/>
</dbReference>
<dbReference type="InterPro" id="IPR032675">
    <property type="entry name" value="LRR_dom_sf"/>
</dbReference>
<evidence type="ECO:0000256" key="13">
    <source>
        <dbReference type="ARBA" id="ARBA00023180"/>
    </source>
</evidence>
<evidence type="ECO:0000256" key="9">
    <source>
        <dbReference type="ARBA" id="ARBA00022840"/>
    </source>
</evidence>
<evidence type="ECO:0000256" key="5">
    <source>
        <dbReference type="ARBA" id="ARBA00022692"/>
    </source>
</evidence>
<keyword evidence="8" id="KW-0547">Nucleotide-binding</keyword>
<keyword evidence="4" id="KW-0433">Leucine-rich repeat</keyword>